<protein>
    <recommendedName>
        <fullName evidence="4">DUF2085 domain-containing protein</fullName>
    </recommendedName>
</protein>
<name>A0A532UW59_UNCT6</name>
<feature type="transmembrane region" description="Helical" evidence="1">
    <location>
        <begin position="69"/>
        <end position="93"/>
    </location>
</feature>
<accession>A0A532UW59</accession>
<proteinExistence type="predicted"/>
<evidence type="ECO:0008006" key="4">
    <source>
        <dbReference type="Google" id="ProtNLM"/>
    </source>
</evidence>
<dbReference type="Proteomes" id="UP000317778">
    <property type="component" value="Unassembled WGS sequence"/>
</dbReference>
<comment type="caution">
    <text evidence="2">The sequence shown here is derived from an EMBL/GenBank/DDBJ whole genome shotgun (WGS) entry which is preliminary data.</text>
</comment>
<dbReference type="Pfam" id="PF09858">
    <property type="entry name" value="DUF2085"/>
    <property type="match status" value="1"/>
</dbReference>
<dbReference type="AlphaFoldDB" id="A0A532UW59"/>
<dbReference type="EMBL" id="NJBO01000024">
    <property type="protein sequence ID" value="TKJ39161.1"/>
    <property type="molecule type" value="Genomic_DNA"/>
</dbReference>
<evidence type="ECO:0000313" key="2">
    <source>
        <dbReference type="EMBL" id="TKJ39161.1"/>
    </source>
</evidence>
<evidence type="ECO:0000256" key="1">
    <source>
        <dbReference type="SAM" id="Phobius"/>
    </source>
</evidence>
<organism evidence="2 3">
    <name type="scientific">candidate division TA06 bacterium B3_TA06</name>
    <dbReference type="NCBI Taxonomy" id="2012487"/>
    <lineage>
        <taxon>Bacteria</taxon>
        <taxon>Bacteria division TA06</taxon>
    </lineage>
</organism>
<keyword evidence="1" id="KW-1133">Transmembrane helix</keyword>
<feature type="transmembrane region" description="Helical" evidence="1">
    <location>
        <begin position="137"/>
        <end position="159"/>
    </location>
</feature>
<keyword evidence="1" id="KW-0812">Transmembrane</keyword>
<sequence length="170" mass="19223">MSHEVFKEDRIFIISWGVFIGIMTILLTGVIAAPLFELWKAEGIADFLYRAYHLSCHQLPSRSWFICGAKLGVCVRCLATYLFFIPIGVALFIRPLRTWIARRSFLRFVLPVWLGSLSLLLIDGLLQLVTPWESTNFLRFVTGGLAGVGTALLLGYLVLRFTQKVEASLR</sequence>
<dbReference type="InterPro" id="IPR019206">
    <property type="entry name" value="DUF2085_TM"/>
</dbReference>
<evidence type="ECO:0000313" key="3">
    <source>
        <dbReference type="Proteomes" id="UP000317778"/>
    </source>
</evidence>
<reference evidence="2 3" key="1">
    <citation type="submission" date="2017-06" db="EMBL/GenBank/DDBJ databases">
        <title>Novel microbial phyla capable of carbon fixation and sulfur reduction in deep-sea sediments.</title>
        <authorList>
            <person name="Huang J."/>
            <person name="Baker B."/>
            <person name="Wang Y."/>
        </authorList>
    </citation>
    <scope>NUCLEOTIDE SEQUENCE [LARGE SCALE GENOMIC DNA]</scope>
    <source>
        <strain evidence="2">B3_TA06</strain>
    </source>
</reference>
<feature type="transmembrane region" description="Helical" evidence="1">
    <location>
        <begin position="105"/>
        <end position="125"/>
    </location>
</feature>
<keyword evidence="1" id="KW-0472">Membrane</keyword>
<gene>
    <name evidence="2" type="ORF">CEE36_10350</name>
</gene>
<feature type="transmembrane region" description="Helical" evidence="1">
    <location>
        <begin position="12"/>
        <end position="36"/>
    </location>
</feature>